<dbReference type="EMBL" id="FRDN01000017">
    <property type="protein sequence ID" value="SHN86441.1"/>
    <property type="molecule type" value="Genomic_DNA"/>
</dbReference>
<evidence type="ECO:0000313" key="3">
    <source>
        <dbReference type="Proteomes" id="UP000184010"/>
    </source>
</evidence>
<dbReference type="AlphaFoldDB" id="A0A1M7UTT0"/>
<dbReference type="STRING" id="1121395.SAMN02745215_04627"/>
<dbReference type="RefSeq" id="WP_018213655.1">
    <property type="nucleotide sequence ID" value="NZ_FRDN01000017.1"/>
</dbReference>
<dbReference type="Pfam" id="PF12957">
    <property type="entry name" value="DUF3846"/>
    <property type="match status" value="1"/>
</dbReference>
<keyword evidence="3" id="KW-1185">Reference proteome</keyword>
<sequence length="105" mass="11908">MEKTIKVVMVEPLKRPYVAEIENSLAGMQLVVNGYIEVITLEENVILVCNEEGKLLDLPYNRSLGNDILVGTFFVAGSNDAGDFSSLAEDKLRQYRERFYFGKRD</sequence>
<reference evidence="3" key="1">
    <citation type="submission" date="2016-12" db="EMBL/GenBank/DDBJ databases">
        <authorList>
            <person name="Varghese N."/>
            <person name="Submissions S."/>
        </authorList>
    </citation>
    <scope>NUCLEOTIDE SEQUENCE [LARGE SCALE GENOMIC DNA]</scope>
    <source>
        <strain evidence="3">DSM 11544</strain>
    </source>
</reference>
<dbReference type="Proteomes" id="UP000184010">
    <property type="component" value="Unassembled WGS sequence"/>
</dbReference>
<accession>A0A1M7UTT0</accession>
<gene>
    <name evidence="2" type="ORF">SAMN02745215_04627</name>
</gene>
<feature type="domain" description="DUF3846" evidence="1">
    <location>
        <begin position="5"/>
        <end position="99"/>
    </location>
</feature>
<proteinExistence type="predicted"/>
<evidence type="ECO:0000259" key="1">
    <source>
        <dbReference type="Pfam" id="PF12957"/>
    </source>
</evidence>
<dbReference type="InterPro" id="IPR024559">
    <property type="entry name" value="DUF3846"/>
</dbReference>
<evidence type="ECO:0000313" key="2">
    <source>
        <dbReference type="EMBL" id="SHN86441.1"/>
    </source>
</evidence>
<name>A0A1M7UTT0_9FIRM</name>
<protein>
    <recommendedName>
        <fullName evidence="1">DUF3846 domain-containing protein</fullName>
    </recommendedName>
</protein>
<organism evidence="2 3">
    <name type="scientific">Desulfitobacterium chlororespirans DSM 11544</name>
    <dbReference type="NCBI Taxonomy" id="1121395"/>
    <lineage>
        <taxon>Bacteria</taxon>
        <taxon>Bacillati</taxon>
        <taxon>Bacillota</taxon>
        <taxon>Clostridia</taxon>
        <taxon>Eubacteriales</taxon>
        <taxon>Desulfitobacteriaceae</taxon>
        <taxon>Desulfitobacterium</taxon>
    </lineage>
</organism>